<dbReference type="InterPro" id="IPR012677">
    <property type="entry name" value="Nucleotide-bd_a/b_plait_sf"/>
</dbReference>
<feature type="compositionally biased region" description="Polar residues" evidence="3">
    <location>
        <begin position="215"/>
        <end position="254"/>
    </location>
</feature>
<dbReference type="GO" id="GO:0071011">
    <property type="term" value="C:precatalytic spliceosome"/>
    <property type="evidence" value="ECO:0007669"/>
    <property type="project" value="TreeGrafter"/>
</dbReference>
<dbReference type="GO" id="GO:0061574">
    <property type="term" value="C:ASAP complex"/>
    <property type="evidence" value="ECO:0007669"/>
    <property type="project" value="TreeGrafter"/>
</dbReference>
<feature type="compositionally biased region" description="Basic and acidic residues" evidence="3">
    <location>
        <begin position="7"/>
        <end position="22"/>
    </location>
</feature>
<dbReference type="EnsemblMetazoa" id="XM_032597025">
    <property type="protein sequence ID" value="XP_032452916"/>
    <property type="gene ID" value="LOC100122901"/>
</dbReference>
<dbReference type="GO" id="GO:0008380">
    <property type="term" value="P:RNA splicing"/>
    <property type="evidence" value="ECO:0007669"/>
    <property type="project" value="TreeGrafter"/>
</dbReference>
<keyword evidence="6" id="KW-1185">Reference proteome</keyword>
<evidence type="ECO:0000256" key="3">
    <source>
        <dbReference type="SAM" id="MobiDB-lite"/>
    </source>
</evidence>
<dbReference type="RefSeq" id="XP_031778495.1">
    <property type="nucleotide sequence ID" value="XM_031922635.2"/>
</dbReference>
<feature type="compositionally biased region" description="Basic and acidic residues" evidence="3">
    <location>
        <begin position="31"/>
        <end position="44"/>
    </location>
</feature>
<feature type="compositionally biased region" description="Basic residues" evidence="3">
    <location>
        <begin position="922"/>
        <end position="931"/>
    </location>
</feature>
<dbReference type="OMA" id="ESNEANC"/>
<dbReference type="InParanoid" id="A0A7M7Q1L4"/>
<dbReference type="SMR" id="A0A7M7Q1L4"/>
<dbReference type="GO" id="GO:0003723">
    <property type="term" value="F:RNA binding"/>
    <property type="evidence" value="ECO:0007669"/>
    <property type="project" value="UniProtKB-UniRule"/>
</dbReference>
<name>A0A7M7Q1L4_NASVI</name>
<feature type="compositionally biased region" description="Polar residues" evidence="3">
    <location>
        <begin position="390"/>
        <end position="399"/>
    </location>
</feature>
<feature type="compositionally biased region" description="Basic and acidic residues" evidence="3">
    <location>
        <begin position="536"/>
        <end position="546"/>
    </location>
</feature>
<keyword evidence="1 2" id="KW-0694">RNA-binding</keyword>
<dbReference type="InterPro" id="IPR000504">
    <property type="entry name" value="RRM_dom"/>
</dbReference>
<dbReference type="Proteomes" id="UP000002358">
    <property type="component" value="Chromosome 2"/>
</dbReference>
<evidence type="ECO:0000313" key="5">
    <source>
        <dbReference type="EnsemblMetazoa" id="XP_031778495"/>
    </source>
</evidence>
<feature type="region of interest" description="Disordered" evidence="3">
    <location>
        <begin position="1"/>
        <end position="582"/>
    </location>
</feature>
<reference evidence="5" key="1">
    <citation type="submission" date="2021-01" db="UniProtKB">
        <authorList>
            <consortium name="EnsemblMetazoa"/>
        </authorList>
    </citation>
    <scope>IDENTIFICATION</scope>
</reference>
<dbReference type="AlphaFoldDB" id="A0A7M7Q1L4"/>
<dbReference type="PANTHER" id="PTHR46589">
    <property type="entry name" value="APOPTOTIC CHROMATIN CONDENSATION INDUCER IN THE NUCLEUS"/>
    <property type="match status" value="1"/>
</dbReference>
<proteinExistence type="predicted"/>
<dbReference type="EnsemblMetazoa" id="XM_031922635">
    <property type="protein sequence ID" value="XP_031778495"/>
    <property type="gene ID" value="LOC100122901"/>
</dbReference>
<dbReference type="InterPro" id="IPR034257">
    <property type="entry name" value="Acinus_RRM"/>
</dbReference>
<dbReference type="CDD" id="cd12432">
    <property type="entry name" value="RRM_ACINU"/>
    <property type="match status" value="1"/>
</dbReference>
<dbReference type="Pfam" id="PF16294">
    <property type="entry name" value="RSB_motif"/>
    <property type="match status" value="1"/>
</dbReference>
<feature type="region of interest" description="Disordered" evidence="3">
    <location>
        <begin position="620"/>
        <end position="640"/>
    </location>
</feature>
<feature type="compositionally biased region" description="Basic and acidic residues" evidence="3">
    <location>
        <begin position="355"/>
        <end position="371"/>
    </location>
</feature>
<dbReference type="SUPFAM" id="SSF54928">
    <property type="entry name" value="RNA-binding domain, RBD"/>
    <property type="match status" value="1"/>
</dbReference>
<feature type="compositionally biased region" description="Polar residues" evidence="3">
    <location>
        <begin position="263"/>
        <end position="276"/>
    </location>
</feature>
<feature type="compositionally biased region" description="Basic and acidic residues" evidence="3">
    <location>
        <begin position="906"/>
        <end position="921"/>
    </location>
</feature>
<evidence type="ECO:0000259" key="4">
    <source>
        <dbReference type="PROSITE" id="PS50102"/>
    </source>
</evidence>
<dbReference type="InterPro" id="IPR035979">
    <property type="entry name" value="RBD_domain_sf"/>
</dbReference>
<dbReference type="PANTHER" id="PTHR46589:SF1">
    <property type="entry name" value="APOPTOTIC CHROMATIN CONDENSATION INDUCER IN THE NUCLEUS"/>
    <property type="match status" value="1"/>
</dbReference>
<feature type="compositionally biased region" description="Polar residues" evidence="3">
    <location>
        <begin position="285"/>
        <end position="317"/>
    </location>
</feature>
<feature type="compositionally biased region" description="Polar residues" evidence="3">
    <location>
        <begin position="66"/>
        <end position="82"/>
    </location>
</feature>
<evidence type="ECO:0000256" key="2">
    <source>
        <dbReference type="PROSITE-ProRule" id="PRU00176"/>
    </source>
</evidence>
<dbReference type="GeneID" id="100122901"/>
<evidence type="ECO:0000313" key="6">
    <source>
        <dbReference type="Proteomes" id="UP000002358"/>
    </source>
</evidence>
<sequence length="931" mass="105039">MRRKSERNKAKGTPEKKVEKPTRRTTRRRGKEVTPEPSPDRENTEENASNSQLSAEEDQDSRLEQESSQAETMEKPVTSSELIKSVLGADEEDNGSVWKVARADASPGEIQKLKLCRQRNTSEASDSSSSKKKSNKWPDSGEGGTEEADSADEQVASSKNVLIDEQSDDTSSLHPGQDSHQEVSDHKENLPETISANLSDDKTNIDQLAECTENLPKTTTNLSEQFNSEDGKAENSTSANLPGNYSNSSQSPAGTDNVAEIASDNSSNNQQIQDTQDNSDEPACVNSTTAEPLQDVNVTSDTNNEFTNNQVIPTGNVQLHEEETTNRSNESCDSEVVEKETSEQESSSEGNTSVRKRDNLETTSKDDKISPETDQELGNQENEGDEKAIKSTSTESDSVSNEKEESIAQDVDMAESQESDTQSSQQNHHVQYESSASDKSESEDEKRTEKDKADSSNEKKNIHRGNRKRLQDQSASKQVRSDSDIIEPELELSESIIEKDDILEIIEKSDDLNSSMSTSKPAKVSLKRSFSARISTDSEVKKEDTKNASAVNESNQNKENHADNEQPDQKSCTKRRRWGMTTTSDVAPAFSISTDSLKALVPGAKPLSVNEVKLDKDQDEEKVHRKIKDQVPDHKAKSDVVSKNDITTKKEIKDNHIAPRRKITVVKEAPRPSSPSLPEPQATNVLLIKNLVRPFTLHQIKELLSRTGTIVENGFWIDRIKSKCFVEYTNEDQAFETRQALHGVSWPLSNPKKLIVEYATKEDMEAARESSKDQPIARKTEPLVSADMWQQDQWSREERTPIVNKITVIREWDLGKEDGQLHVKEKERERKEFEKKKRQRSRSPVIEVHLPAPARKFKKKEEEPPTAKLLDDLFRKTKATPCIYWLPLTNEQIIVKEEMRRQHMAEHARRLEEMRRAERSRDTRRRRSPRK</sequence>
<feature type="region of interest" description="Disordered" evidence="3">
    <location>
        <begin position="906"/>
        <end position="931"/>
    </location>
</feature>
<feature type="compositionally biased region" description="Basic and acidic residues" evidence="3">
    <location>
        <begin position="824"/>
        <end position="835"/>
    </location>
</feature>
<feature type="compositionally biased region" description="Low complexity" evidence="3">
    <location>
        <begin position="344"/>
        <end position="353"/>
    </location>
</feature>
<accession>A0A7M7Q1L4</accession>
<feature type="domain" description="RRM" evidence="4">
    <location>
        <begin position="684"/>
        <end position="761"/>
    </location>
</feature>
<feature type="compositionally biased region" description="Basic and acidic residues" evidence="3">
    <location>
        <begin position="496"/>
        <end position="511"/>
    </location>
</feature>
<protein>
    <recommendedName>
        <fullName evidence="4">RRM domain-containing protein</fullName>
    </recommendedName>
</protein>
<feature type="compositionally biased region" description="Basic and acidic residues" evidence="3">
    <location>
        <begin position="177"/>
        <end position="190"/>
    </location>
</feature>
<dbReference type="PROSITE" id="PS50102">
    <property type="entry name" value="RRM"/>
    <property type="match status" value="1"/>
</dbReference>
<organism evidence="5 6">
    <name type="scientific">Nasonia vitripennis</name>
    <name type="common">Parasitic wasp</name>
    <dbReference type="NCBI Taxonomy" id="7425"/>
    <lineage>
        <taxon>Eukaryota</taxon>
        <taxon>Metazoa</taxon>
        <taxon>Ecdysozoa</taxon>
        <taxon>Arthropoda</taxon>
        <taxon>Hexapoda</taxon>
        <taxon>Insecta</taxon>
        <taxon>Pterygota</taxon>
        <taxon>Neoptera</taxon>
        <taxon>Endopterygota</taxon>
        <taxon>Hymenoptera</taxon>
        <taxon>Apocrita</taxon>
        <taxon>Proctotrupomorpha</taxon>
        <taxon>Chalcidoidea</taxon>
        <taxon>Pteromalidae</taxon>
        <taxon>Pteromalinae</taxon>
        <taxon>Nasonia</taxon>
    </lineage>
</organism>
<dbReference type="Gene3D" id="3.30.70.330">
    <property type="match status" value="1"/>
</dbReference>
<evidence type="ECO:0000256" key="1">
    <source>
        <dbReference type="ARBA" id="ARBA00022884"/>
    </source>
</evidence>
<dbReference type="InterPro" id="IPR052793">
    <property type="entry name" value="EJC-associated_protein"/>
</dbReference>
<dbReference type="OrthoDB" id="5348404at2759"/>
<dbReference type="RefSeq" id="XP_032452916.1">
    <property type="nucleotide sequence ID" value="XM_032597025.1"/>
</dbReference>
<feature type="compositionally biased region" description="Basic and acidic residues" evidence="3">
    <location>
        <begin position="556"/>
        <end position="568"/>
    </location>
</feature>
<dbReference type="CTD" id="35173"/>
<dbReference type="KEGG" id="nvi:100122901"/>
<dbReference type="InterPro" id="IPR032552">
    <property type="entry name" value="RSB_motif"/>
</dbReference>
<feature type="region of interest" description="Disordered" evidence="3">
    <location>
        <begin position="824"/>
        <end position="845"/>
    </location>
</feature>
<feature type="compositionally biased region" description="Basic and acidic residues" evidence="3">
    <location>
        <begin position="436"/>
        <end position="460"/>
    </location>
</feature>